<organism evidence="7 8">
    <name type="scientific">Polyrhizophydium stewartii</name>
    <dbReference type="NCBI Taxonomy" id="2732419"/>
    <lineage>
        <taxon>Eukaryota</taxon>
        <taxon>Fungi</taxon>
        <taxon>Fungi incertae sedis</taxon>
        <taxon>Chytridiomycota</taxon>
        <taxon>Chytridiomycota incertae sedis</taxon>
        <taxon>Chytridiomycetes</taxon>
        <taxon>Rhizophydiales</taxon>
        <taxon>Rhizophydiales incertae sedis</taxon>
        <taxon>Polyrhizophydium</taxon>
    </lineage>
</organism>
<protein>
    <recommendedName>
        <fullName evidence="9">Pentatricopeptide repeat-containing protein</fullName>
    </recommendedName>
</protein>
<dbReference type="NCBIfam" id="TIGR00756">
    <property type="entry name" value="PPR"/>
    <property type="match status" value="1"/>
</dbReference>
<dbReference type="PANTHER" id="PTHR47447:SF17">
    <property type="entry name" value="OS12G0638900 PROTEIN"/>
    <property type="match status" value="1"/>
</dbReference>
<sequence>MRSAPARAAHWDASLEPGLEGQQNPLHLRGDEVDDDADAGAQDTSVGDLLGDLGPFSAPRITTRRRYNLPVTSEKLRLAIAGFRLREAWFIYRMLPMPAGLSHDEHSAMLVFLTKQPLPSVAQNQAPTVIAKMREDGHDLDIRNYHSLLTIYLANLNEDKMLETMQQMAKRSRAKPTRSGSEKSQIDGAARHHGHLRIDVTSFNLLMMLYARLGKLEKLMQTWVQCIEMHPASRYVNMDAWAIMIDAYARKGDTQGAMRLYQALKSKLDEMPHLKVPSAIHSAVIRMHGFRKDLDAVVSYFESIRAGSSPAATDTMIDGDSSFVPESIARLQPDQYVYDAIIEACEAAGDLPRAEQYWAELLELCSSWELAGRGQVAVSWRATPPELDSWRRLKISSQDLEILKGAVTTTARSNTQMYFMSRNRTRQRAALQSAFGPDVPFVCDGRPGTYPLQSTFTRMIRMYARAGLRDKAHATLAMTARTASPERLAVEEVVMMNIRLGDNVLALALYDLLTLRGFRPSIKTASAVALIPAQ</sequence>
<evidence type="ECO:0000256" key="5">
    <source>
        <dbReference type="PROSITE-ProRule" id="PRU00708"/>
    </source>
</evidence>
<keyword evidence="2" id="KW-0677">Repeat</keyword>
<comment type="caution">
    <text evidence="7">The sequence shown here is derived from an EMBL/GenBank/DDBJ whole genome shotgun (WGS) entry which is preliminary data.</text>
</comment>
<dbReference type="Pfam" id="PF13812">
    <property type="entry name" value="PPR_3"/>
    <property type="match status" value="1"/>
</dbReference>
<accession>A0ABR4N943</accession>
<dbReference type="Proteomes" id="UP001527925">
    <property type="component" value="Unassembled WGS sequence"/>
</dbReference>
<dbReference type="EMBL" id="JADGIZ020000019">
    <property type="protein sequence ID" value="KAL2915974.1"/>
    <property type="molecule type" value="Genomic_DNA"/>
</dbReference>
<name>A0ABR4N943_9FUNG</name>
<dbReference type="Pfam" id="PF01535">
    <property type="entry name" value="PPR"/>
    <property type="match status" value="2"/>
</dbReference>
<comment type="function">
    <text evidence="3">Regulates mitochondrial small subunit maturation by controlling 15S rRNA 5'-end processing. Localizes to the 5' precursor of the 15S rRNA in a position that is subsequently occupied by mS47 in the mature yeast mtSSU. Uses structure and sequence-specific RNA recognition, binding to a single-stranded region of the precursor and specifically recognizing bases -6 to -1. The exchange of Ccm1 for mS47 is coupled to the irreversible removal of precursor rRNA that is accompanied by conformational changes of the mitoribosomal proteins uS5m and mS26. These conformational changes signal completion of 5'-end rRNA processing through protection of the mature 5'-end of the 15S rRNA and stabilization of mS47. The removal of the 5' precursor together with the dissociation of Ccm1 may be catalyzed by the 5'-3' exoribonuclease Pet127. Involved in the specific removal of group I introns in mitochondrial encoded transcripts.</text>
</comment>
<evidence type="ECO:0000256" key="4">
    <source>
        <dbReference type="ARBA" id="ARBA00044511"/>
    </source>
</evidence>
<comment type="similarity">
    <text evidence="1">Belongs to the CCM1 family.</text>
</comment>
<keyword evidence="8" id="KW-1185">Reference proteome</keyword>
<feature type="region of interest" description="Disordered" evidence="6">
    <location>
        <begin position="1"/>
        <end position="51"/>
    </location>
</feature>
<proteinExistence type="inferred from homology"/>
<evidence type="ECO:0000313" key="8">
    <source>
        <dbReference type="Proteomes" id="UP001527925"/>
    </source>
</evidence>
<evidence type="ECO:0000313" key="7">
    <source>
        <dbReference type="EMBL" id="KAL2915974.1"/>
    </source>
</evidence>
<dbReference type="PANTHER" id="PTHR47447">
    <property type="entry name" value="OS03G0856100 PROTEIN"/>
    <property type="match status" value="1"/>
</dbReference>
<evidence type="ECO:0000256" key="2">
    <source>
        <dbReference type="ARBA" id="ARBA00022737"/>
    </source>
</evidence>
<feature type="region of interest" description="Disordered" evidence="6">
    <location>
        <begin position="170"/>
        <end position="190"/>
    </location>
</feature>
<feature type="repeat" description="PPR" evidence="5">
    <location>
        <begin position="237"/>
        <end position="267"/>
    </location>
</feature>
<dbReference type="Gene3D" id="1.25.40.10">
    <property type="entry name" value="Tetratricopeptide repeat domain"/>
    <property type="match status" value="2"/>
</dbReference>
<dbReference type="InterPro" id="IPR002885">
    <property type="entry name" value="PPR_rpt"/>
</dbReference>
<gene>
    <name evidence="7" type="ORF">HK105_204398</name>
</gene>
<dbReference type="SUPFAM" id="SSF48452">
    <property type="entry name" value="TPR-like"/>
    <property type="match status" value="1"/>
</dbReference>
<dbReference type="PROSITE" id="PS51375">
    <property type="entry name" value="PPR"/>
    <property type="match status" value="1"/>
</dbReference>
<evidence type="ECO:0000256" key="3">
    <source>
        <dbReference type="ARBA" id="ARBA00044493"/>
    </source>
</evidence>
<evidence type="ECO:0008006" key="9">
    <source>
        <dbReference type="Google" id="ProtNLM"/>
    </source>
</evidence>
<evidence type="ECO:0000256" key="1">
    <source>
        <dbReference type="ARBA" id="ARBA00006192"/>
    </source>
</evidence>
<comment type="subunit">
    <text evidence="4">Binds to mitochondrial small subunit 15S rRNA.</text>
</comment>
<dbReference type="InterPro" id="IPR011990">
    <property type="entry name" value="TPR-like_helical_dom_sf"/>
</dbReference>
<reference evidence="7 8" key="1">
    <citation type="submission" date="2023-09" db="EMBL/GenBank/DDBJ databases">
        <title>Pangenome analysis of Batrachochytrium dendrobatidis and related Chytrids.</title>
        <authorList>
            <person name="Yacoub M.N."/>
            <person name="Stajich J.E."/>
            <person name="James T.Y."/>
        </authorList>
    </citation>
    <scope>NUCLEOTIDE SEQUENCE [LARGE SCALE GENOMIC DNA]</scope>
    <source>
        <strain evidence="7 8">JEL0888</strain>
    </source>
</reference>
<evidence type="ECO:0000256" key="6">
    <source>
        <dbReference type="SAM" id="MobiDB-lite"/>
    </source>
</evidence>